<evidence type="ECO:0000256" key="1">
    <source>
        <dbReference type="SAM" id="MobiDB-lite"/>
    </source>
</evidence>
<dbReference type="Proteomes" id="UP001056384">
    <property type="component" value="Chromosome 12"/>
</dbReference>
<name>A0A9Q9EQG8_9PEZI</name>
<evidence type="ECO:0000313" key="2">
    <source>
        <dbReference type="EMBL" id="USW59115.1"/>
    </source>
</evidence>
<dbReference type="EMBL" id="CP099429">
    <property type="protein sequence ID" value="USW59115.1"/>
    <property type="molecule type" value="Genomic_DNA"/>
</dbReference>
<keyword evidence="3" id="KW-1185">Reference proteome</keyword>
<dbReference type="OrthoDB" id="194443at2759"/>
<evidence type="ECO:0000313" key="3">
    <source>
        <dbReference type="Proteomes" id="UP001056384"/>
    </source>
</evidence>
<protein>
    <submittedName>
        <fullName evidence="2">Uncharacterized protein</fullName>
    </submittedName>
</protein>
<dbReference type="AlphaFoldDB" id="A0A9Q9EQG8"/>
<proteinExistence type="predicted"/>
<organism evidence="2 3">
    <name type="scientific">Septoria linicola</name>
    <dbReference type="NCBI Taxonomy" id="215465"/>
    <lineage>
        <taxon>Eukaryota</taxon>
        <taxon>Fungi</taxon>
        <taxon>Dikarya</taxon>
        <taxon>Ascomycota</taxon>
        <taxon>Pezizomycotina</taxon>
        <taxon>Dothideomycetes</taxon>
        <taxon>Dothideomycetidae</taxon>
        <taxon>Mycosphaerellales</taxon>
        <taxon>Mycosphaerellaceae</taxon>
        <taxon>Septoria</taxon>
    </lineage>
</organism>
<reference evidence="2" key="1">
    <citation type="submission" date="2022-06" db="EMBL/GenBank/DDBJ databases">
        <title>Complete genome sequences of two strains of the flax pathogen Septoria linicola.</title>
        <authorList>
            <person name="Lapalu N."/>
            <person name="Simon A."/>
            <person name="Demenou B."/>
            <person name="Paumier D."/>
            <person name="Guillot M.-P."/>
            <person name="Gout L."/>
            <person name="Valade R."/>
        </authorList>
    </citation>
    <scope>NUCLEOTIDE SEQUENCE</scope>
    <source>
        <strain evidence="2">SE15195</strain>
    </source>
</reference>
<feature type="region of interest" description="Disordered" evidence="1">
    <location>
        <begin position="270"/>
        <end position="290"/>
    </location>
</feature>
<accession>A0A9Q9EQG8</accession>
<gene>
    <name evidence="2" type="ORF">Slin15195_G124340</name>
</gene>
<sequence>MAKLHDRRIKAEDTALVGFEGTHYYVPRANLVGRGARLSGALATVVEDGEVPIAKLDAYTSKHSNDTIRTYITYLKSGNIEPVNQHNPGDEAALLVVDIEDIVKGYLLARALDDVKGQHDYMNATLSTYRDKSTPSNRWLPQPELVIEVYWRTVRGCPMRKLMVDVHVWAGRIGVLDSFYRGNPFDEWAVTDFLTELSAALDQELPERVVDILHTGVETKFRLRDDSIHYLASGACERYAAAILPDRLFTDLTPCDYHVHAVGEPCPCENAKRKHAAEDEDDEPHRRPRR</sequence>